<protein>
    <submittedName>
        <fullName evidence="2">Uncharacterized protein</fullName>
    </submittedName>
</protein>
<gene>
    <name evidence="2" type="ORF">AOXY_G32839</name>
</gene>
<evidence type="ECO:0000313" key="2">
    <source>
        <dbReference type="EMBL" id="KAK1151270.1"/>
    </source>
</evidence>
<feature type="compositionally biased region" description="Basic and acidic residues" evidence="1">
    <location>
        <begin position="45"/>
        <end position="60"/>
    </location>
</feature>
<accession>A0AAD8CHS9</accession>
<comment type="caution">
    <text evidence="2">The sequence shown here is derived from an EMBL/GenBank/DDBJ whole genome shotgun (WGS) entry which is preliminary data.</text>
</comment>
<dbReference type="EMBL" id="JAGXEW010000053">
    <property type="protein sequence ID" value="KAK1151270.1"/>
    <property type="molecule type" value="Genomic_DNA"/>
</dbReference>
<feature type="compositionally biased region" description="Polar residues" evidence="1">
    <location>
        <begin position="61"/>
        <end position="71"/>
    </location>
</feature>
<name>A0AAD8CHS9_ACIOX</name>
<dbReference type="AlphaFoldDB" id="A0AAD8CHS9"/>
<reference evidence="2" key="1">
    <citation type="submission" date="2022-02" db="EMBL/GenBank/DDBJ databases">
        <title>Atlantic sturgeon de novo genome assembly.</title>
        <authorList>
            <person name="Stock M."/>
            <person name="Klopp C."/>
            <person name="Guiguen Y."/>
            <person name="Cabau C."/>
            <person name="Parinello H."/>
            <person name="Santidrian Yebra-Pimentel E."/>
            <person name="Kuhl H."/>
            <person name="Dirks R.P."/>
            <person name="Guessner J."/>
            <person name="Wuertz S."/>
            <person name="Du K."/>
            <person name="Schartl M."/>
        </authorList>
    </citation>
    <scope>NUCLEOTIDE SEQUENCE</scope>
    <source>
        <strain evidence="2">STURGEONOMICS-FGT-2020</strain>
        <tissue evidence="2">Whole blood</tissue>
    </source>
</reference>
<keyword evidence="3" id="KW-1185">Reference proteome</keyword>
<evidence type="ECO:0000313" key="3">
    <source>
        <dbReference type="Proteomes" id="UP001230051"/>
    </source>
</evidence>
<dbReference type="Proteomes" id="UP001230051">
    <property type="component" value="Unassembled WGS sequence"/>
</dbReference>
<evidence type="ECO:0000256" key="1">
    <source>
        <dbReference type="SAM" id="MobiDB-lite"/>
    </source>
</evidence>
<sequence length="94" mass="10208">MVMILMTRNHPLMSLTIPALKSAMVSPSTSKERKSNSPHQPIASRVDETLKSNHGNESRNKSSAGMQSDAYSQPKVMEPGPWLTGTLLCVDAQA</sequence>
<organism evidence="2 3">
    <name type="scientific">Acipenser oxyrinchus oxyrinchus</name>
    <dbReference type="NCBI Taxonomy" id="40147"/>
    <lineage>
        <taxon>Eukaryota</taxon>
        <taxon>Metazoa</taxon>
        <taxon>Chordata</taxon>
        <taxon>Craniata</taxon>
        <taxon>Vertebrata</taxon>
        <taxon>Euteleostomi</taxon>
        <taxon>Actinopterygii</taxon>
        <taxon>Chondrostei</taxon>
        <taxon>Acipenseriformes</taxon>
        <taxon>Acipenseridae</taxon>
        <taxon>Acipenser</taxon>
    </lineage>
</organism>
<feature type="region of interest" description="Disordered" evidence="1">
    <location>
        <begin position="23"/>
        <end position="82"/>
    </location>
</feature>
<proteinExistence type="predicted"/>